<sequence length="356" mass="42195">MKILYIALKFDYGIPKRGFSFEHYNFYDSLIKMDDGRHEVIYFPFDEILLEVGQEEMNKKLLMVVKEEKPDLCFFFLFTDEIYSETIKKITSSGVLTYNWFADDHWRFPIFSRFYAPNFSWISTTDSQAVEKYKKIGCLNIIHTQWACNHFMYNPKFSTGDPNKKYEHEVSFVGQPHSDRKKIVEELNKVNIKVDCYGGGWPNGRVSQEKMIEIFSKSKINLNPTKSSGGIDMNSLGKILLSKKQGKYKINLPWQWPNYIKSFLGRRREQIKGRTFEIPGCGGFLISGLADNIFDYYKPDKEMVFYKDQRELVDKVRYYLNHDNERVTIAEAGYKRTVQEHTYEVRFREIFKMMNR</sequence>
<dbReference type="AlphaFoldDB" id="A0A0G0JUQ6"/>
<dbReference type="InterPro" id="IPR055259">
    <property type="entry name" value="YkvP/CgeB_Glyco_trans-like"/>
</dbReference>
<dbReference type="STRING" id="1619036.US58_C0014G0016"/>
<organism evidence="2 3">
    <name type="scientific">Candidatus Magasanikbacteria bacterium GW2011_GWA2_37_8</name>
    <dbReference type="NCBI Taxonomy" id="1619036"/>
    <lineage>
        <taxon>Bacteria</taxon>
        <taxon>Candidatus Magasanikiibacteriota</taxon>
    </lineage>
</organism>
<gene>
    <name evidence="2" type="ORF">US58_C0014G0016</name>
</gene>
<evidence type="ECO:0000259" key="1">
    <source>
        <dbReference type="Pfam" id="PF13524"/>
    </source>
</evidence>
<proteinExistence type="predicted"/>
<feature type="domain" description="Spore protein YkvP/CgeB glycosyl transferase-like" evidence="1">
    <location>
        <begin position="267"/>
        <end position="351"/>
    </location>
</feature>
<dbReference type="Pfam" id="PF13524">
    <property type="entry name" value="Glyco_trans_1_2"/>
    <property type="match status" value="1"/>
</dbReference>
<evidence type="ECO:0000313" key="2">
    <source>
        <dbReference type="EMBL" id="KKQ40654.1"/>
    </source>
</evidence>
<comment type="caution">
    <text evidence="2">The sequence shown here is derived from an EMBL/GenBank/DDBJ whole genome shotgun (WGS) entry which is preliminary data.</text>
</comment>
<evidence type="ECO:0000313" key="3">
    <source>
        <dbReference type="Proteomes" id="UP000034333"/>
    </source>
</evidence>
<dbReference type="Proteomes" id="UP000034333">
    <property type="component" value="Unassembled WGS sequence"/>
</dbReference>
<reference evidence="2 3" key="1">
    <citation type="journal article" date="2015" name="Nature">
        <title>rRNA introns, odd ribosomes, and small enigmatic genomes across a large radiation of phyla.</title>
        <authorList>
            <person name="Brown C.T."/>
            <person name="Hug L.A."/>
            <person name="Thomas B.C."/>
            <person name="Sharon I."/>
            <person name="Castelle C.J."/>
            <person name="Singh A."/>
            <person name="Wilkins M.J."/>
            <person name="Williams K.H."/>
            <person name="Banfield J.F."/>
        </authorList>
    </citation>
    <scope>NUCLEOTIDE SEQUENCE [LARGE SCALE GENOMIC DNA]</scope>
</reference>
<accession>A0A0G0JUQ6</accession>
<protein>
    <recommendedName>
        <fullName evidence="1">Spore protein YkvP/CgeB glycosyl transferase-like domain-containing protein</fullName>
    </recommendedName>
</protein>
<dbReference type="EMBL" id="LBTN01000014">
    <property type="protein sequence ID" value="KKQ40654.1"/>
    <property type="molecule type" value="Genomic_DNA"/>
</dbReference>
<name>A0A0G0JUQ6_9BACT</name>